<reference evidence="5" key="1">
    <citation type="journal article" date="2024" name="IScience">
        <title>Strigolactones Initiate the Formation of Haustorium-like Structures in Castilleja.</title>
        <authorList>
            <person name="Buerger M."/>
            <person name="Peterson D."/>
            <person name="Chory J."/>
        </authorList>
    </citation>
    <scope>NUCLEOTIDE SEQUENCE [LARGE SCALE GENOMIC DNA]</scope>
</reference>
<dbReference type="Gene3D" id="2.60.40.200">
    <property type="entry name" value="Superoxide dismutase, copper/zinc binding domain"/>
    <property type="match status" value="1"/>
</dbReference>
<dbReference type="AlphaFoldDB" id="A0ABD3CUN5"/>
<evidence type="ECO:0000313" key="4">
    <source>
        <dbReference type="EMBL" id="KAL3632380.1"/>
    </source>
</evidence>
<keyword evidence="5" id="KW-1185">Reference proteome</keyword>
<dbReference type="SUPFAM" id="SSF49329">
    <property type="entry name" value="Cu,Zn superoxide dismutase-like"/>
    <property type="match status" value="1"/>
</dbReference>
<feature type="compositionally biased region" description="Basic and acidic residues" evidence="2">
    <location>
        <begin position="209"/>
        <end position="225"/>
    </location>
</feature>
<dbReference type="InterPro" id="IPR001424">
    <property type="entry name" value="SOD_Cu_Zn_dom"/>
</dbReference>
<dbReference type="PRINTS" id="PR00068">
    <property type="entry name" value="CUZNDISMTASE"/>
</dbReference>
<protein>
    <recommendedName>
        <fullName evidence="3">Superoxide dismutase copper/zinc binding domain-containing protein</fullName>
    </recommendedName>
</protein>
<feature type="region of interest" description="Disordered" evidence="2">
    <location>
        <begin position="1"/>
        <end position="39"/>
    </location>
</feature>
<organism evidence="4 5">
    <name type="scientific">Castilleja foliolosa</name>
    <dbReference type="NCBI Taxonomy" id="1961234"/>
    <lineage>
        <taxon>Eukaryota</taxon>
        <taxon>Viridiplantae</taxon>
        <taxon>Streptophyta</taxon>
        <taxon>Embryophyta</taxon>
        <taxon>Tracheophyta</taxon>
        <taxon>Spermatophyta</taxon>
        <taxon>Magnoliopsida</taxon>
        <taxon>eudicotyledons</taxon>
        <taxon>Gunneridae</taxon>
        <taxon>Pentapetalae</taxon>
        <taxon>asterids</taxon>
        <taxon>lamiids</taxon>
        <taxon>Lamiales</taxon>
        <taxon>Orobanchaceae</taxon>
        <taxon>Pedicularideae</taxon>
        <taxon>Castillejinae</taxon>
        <taxon>Castilleja</taxon>
    </lineage>
</organism>
<name>A0ABD3CUN5_9LAMI</name>
<feature type="compositionally biased region" description="Basic and acidic residues" evidence="2">
    <location>
        <begin position="134"/>
        <end position="144"/>
    </location>
</feature>
<feature type="domain" description="Superoxide dismutase copper/zinc binding" evidence="3">
    <location>
        <begin position="19"/>
        <end position="103"/>
    </location>
</feature>
<evidence type="ECO:0000256" key="1">
    <source>
        <dbReference type="ARBA" id="ARBA00023008"/>
    </source>
</evidence>
<accession>A0ABD3CUN5</accession>
<comment type="caution">
    <text evidence="4">The sequence shown here is derived from an EMBL/GenBank/DDBJ whole genome shotgun (WGS) entry which is preliminary data.</text>
</comment>
<feature type="compositionally biased region" description="Basic and acidic residues" evidence="2">
    <location>
        <begin position="231"/>
        <end position="261"/>
    </location>
</feature>
<evidence type="ECO:0000256" key="2">
    <source>
        <dbReference type="SAM" id="MobiDB-lite"/>
    </source>
</evidence>
<dbReference type="PANTHER" id="PTHR10003">
    <property type="entry name" value="SUPEROXIDE DISMUTASE CU-ZN -RELATED"/>
    <property type="match status" value="1"/>
</dbReference>
<dbReference type="CDD" id="cd00305">
    <property type="entry name" value="Cu-Zn_Superoxide_Dismutase"/>
    <property type="match status" value="1"/>
</dbReference>
<dbReference type="Pfam" id="PF00080">
    <property type="entry name" value="Sod_Cu"/>
    <property type="match status" value="1"/>
</dbReference>
<feature type="region of interest" description="Disordered" evidence="2">
    <location>
        <begin position="134"/>
        <end position="279"/>
    </location>
</feature>
<proteinExistence type="predicted"/>
<dbReference type="Proteomes" id="UP001632038">
    <property type="component" value="Unassembled WGS sequence"/>
</dbReference>
<dbReference type="EMBL" id="JAVIJP010000032">
    <property type="protein sequence ID" value="KAL3632380.1"/>
    <property type="molecule type" value="Genomic_DNA"/>
</dbReference>
<evidence type="ECO:0000259" key="3">
    <source>
        <dbReference type="Pfam" id="PF00080"/>
    </source>
</evidence>
<gene>
    <name evidence="4" type="ORF">CASFOL_025364</name>
</gene>
<feature type="compositionally biased region" description="Polar residues" evidence="2">
    <location>
        <begin position="262"/>
        <end position="279"/>
    </location>
</feature>
<evidence type="ECO:0000313" key="5">
    <source>
        <dbReference type="Proteomes" id="UP001632038"/>
    </source>
</evidence>
<feature type="compositionally biased region" description="Basic and acidic residues" evidence="2">
    <location>
        <begin position="24"/>
        <end position="39"/>
    </location>
</feature>
<dbReference type="InterPro" id="IPR036423">
    <property type="entry name" value="SOD-like_Cu/Zn_dom_sf"/>
</dbReference>
<dbReference type="InterPro" id="IPR024134">
    <property type="entry name" value="SOD_Cu/Zn_/chaperone"/>
</dbReference>
<feature type="compositionally biased region" description="Basic and acidic residues" evidence="2">
    <location>
        <begin position="151"/>
        <end position="200"/>
    </location>
</feature>
<sequence length="279" mass="30604">MAAKVAGRATMAKTPFRRPHFNPLKKDHGSPLEDERHAGDLGNIMAGSNGVADISIADRQITLSGQHSILGRAVVVHADPDDLGKGGHELSKATGNAGARVGCVASTNNVSAHYVQEENLKDISKENEHMGKLLKEEKLIESPERVGSPAKADEQMRKLPKEEISKELLDEAHEKGETVDSRSKVNDHNDFDHKKAELVESTKYLHSPTKVDEQMGKLPKEESFKESPFQKNEDLGSPKKVDVETEKLLKEEVDSIKEDQSVKSSTARNEVSTKSTNGE</sequence>
<keyword evidence="1" id="KW-0186">Copper</keyword>